<keyword evidence="9" id="KW-1185">Reference proteome</keyword>
<dbReference type="CDD" id="cd00067">
    <property type="entry name" value="GAL4"/>
    <property type="match status" value="1"/>
</dbReference>
<dbReference type="HOGENOM" id="CLU_016509_0_0_1"/>
<feature type="region of interest" description="Disordered" evidence="6">
    <location>
        <begin position="1"/>
        <end position="25"/>
    </location>
</feature>
<dbReference type="InterPro" id="IPR036864">
    <property type="entry name" value="Zn2-C6_fun-type_DNA-bd_sf"/>
</dbReference>
<evidence type="ECO:0000313" key="9">
    <source>
        <dbReference type="Proteomes" id="UP000028045"/>
    </source>
</evidence>
<evidence type="ECO:0000256" key="5">
    <source>
        <dbReference type="SAM" id="Coils"/>
    </source>
</evidence>
<dbReference type="InterPro" id="IPR001138">
    <property type="entry name" value="Zn2Cys6_DnaBD"/>
</dbReference>
<evidence type="ECO:0000256" key="1">
    <source>
        <dbReference type="ARBA" id="ARBA00022723"/>
    </source>
</evidence>
<evidence type="ECO:0000256" key="3">
    <source>
        <dbReference type="ARBA" id="ARBA00023163"/>
    </source>
</evidence>
<dbReference type="Pfam" id="PF00172">
    <property type="entry name" value="Zn_clus"/>
    <property type="match status" value="1"/>
</dbReference>
<keyword evidence="2" id="KW-0805">Transcription regulation</keyword>
<evidence type="ECO:0000256" key="2">
    <source>
        <dbReference type="ARBA" id="ARBA00023015"/>
    </source>
</evidence>
<dbReference type="GO" id="GO:0006351">
    <property type="term" value="P:DNA-templated transcription"/>
    <property type="evidence" value="ECO:0007669"/>
    <property type="project" value="InterPro"/>
</dbReference>
<dbReference type="PROSITE" id="PS50048">
    <property type="entry name" value="ZN2_CY6_FUNGAL_2"/>
    <property type="match status" value="1"/>
</dbReference>
<dbReference type="InterPro" id="IPR051127">
    <property type="entry name" value="Fungal_SecMet_Regulators"/>
</dbReference>
<dbReference type="InterPro" id="IPR007219">
    <property type="entry name" value="XnlR_reg_dom"/>
</dbReference>
<dbReference type="PROSITE" id="PS00463">
    <property type="entry name" value="ZN2_CY6_FUNGAL_1"/>
    <property type="match status" value="1"/>
</dbReference>
<dbReference type="SUPFAM" id="SSF57701">
    <property type="entry name" value="Zn2/Cys6 DNA-binding domain"/>
    <property type="match status" value="1"/>
</dbReference>
<gene>
    <name evidence="8" type="ORF">S7711_01652</name>
</gene>
<dbReference type="OrthoDB" id="2283488at2759"/>
<dbReference type="PANTHER" id="PTHR47424">
    <property type="entry name" value="REGULATORY PROTEIN GAL4"/>
    <property type="match status" value="1"/>
</dbReference>
<dbReference type="GO" id="GO:0005634">
    <property type="term" value="C:nucleus"/>
    <property type="evidence" value="ECO:0007669"/>
    <property type="project" value="TreeGrafter"/>
</dbReference>
<evidence type="ECO:0000313" key="8">
    <source>
        <dbReference type="EMBL" id="KEY69193.1"/>
    </source>
</evidence>
<dbReference type="Pfam" id="PF04082">
    <property type="entry name" value="Fungal_trans"/>
    <property type="match status" value="1"/>
</dbReference>
<dbReference type="GO" id="GO:0008270">
    <property type="term" value="F:zinc ion binding"/>
    <property type="evidence" value="ECO:0007669"/>
    <property type="project" value="InterPro"/>
</dbReference>
<dbReference type="PANTHER" id="PTHR47424:SF12">
    <property type="entry name" value="TRANSCRIPTION FACTOR ASQA"/>
    <property type="match status" value="1"/>
</dbReference>
<feature type="domain" description="Zn(2)-C6 fungal-type" evidence="7">
    <location>
        <begin position="32"/>
        <end position="61"/>
    </location>
</feature>
<sequence>MASPANSRDSHSPRPHNPSSTIKRPRRYVSRACDWCRVKRIKCDNGQPCKPCLLRGEECTNKGSDDVPRTLPQAMREIERLERRVKELEAEIAARGDFQTSLPTPDQASLVSSTPSTCPQTDSLHAACSTSRASIQATPKPQWEGIWTATARSDRPSYYGPSSAFYFVSRIASYLARTLEQPHVNQSMHLRGASKHMHVSAETTQEDGSVMASVGGRAQALGRVQEESLIKLFWESYHCLVPIVDEGDFRRHYASLWEPARQTRKQSPLVDILLALCLQFGYAYIPREATHPSDRDSITGDASVAGRWYYRRAQLLLTVDLESPSLTTVQCYIFMIFYLCCASFQNMCHIVTAQAIRTAHVLGLHLEPPADMPRHEREHRRRIWWALWMLEIKISIKYGRPFMIDGATVTASLPSDDFELATGPGASLGAYTHDVNWLSYSIHQSKLWLATAGTYETFFEKSGELISQTSDSSLYTNPEVLEACAKFLATKFPAIRAWVDDVPDQLKLKRRGGGEPFSAHRSTIDMDLLAPTWLQRQRVCLELSYHSIITNLTRPFITFYSHPNTYTPVAERFASICIDHAVAFISITHQAAAELDVMNGWSEHFTLLWNTAITAVGFVLANPIHQSTPKAREALDKAVELFDRFGQHFVVSADAAKIMRDMMANVDRLASGQVASAGLVDGASTTTGVPEGDATAGLDELAWLDPNQQGSDAYFTQFMDWAMSVDTYSSFDNFFDINNTMSAHAG</sequence>
<dbReference type="GO" id="GO:0000981">
    <property type="term" value="F:DNA-binding transcription factor activity, RNA polymerase II-specific"/>
    <property type="evidence" value="ECO:0007669"/>
    <property type="project" value="InterPro"/>
</dbReference>
<dbReference type="Gene3D" id="4.10.240.10">
    <property type="entry name" value="Zn(2)-C6 fungal-type DNA-binding domain"/>
    <property type="match status" value="1"/>
</dbReference>
<keyword evidence="4" id="KW-0539">Nucleus</keyword>
<proteinExistence type="predicted"/>
<dbReference type="AlphaFoldDB" id="A0A084AV64"/>
<dbReference type="GO" id="GO:0000978">
    <property type="term" value="F:RNA polymerase II cis-regulatory region sequence-specific DNA binding"/>
    <property type="evidence" value="ECO:0007669"/>
    <property type="project" value="TreeGrafter"/>
</dbReference>
<evidence type="ECO:0000256" key="4">
    <source>
        <dbReference type="ARBA" id="ARBA00023242"/>
    </source>
</evidence>
<evidence type="ECO:0000256" key="6">
    <source>
        <dbReference type="SAM" id="MobiDB-lite"/>
    </source>
</evidence>
<dbReference type="SMART" id="SM00066">
    <property type="entry name" value="GAL4"/>
    <property type="match status" value="1"/>
</dbReference>
<feature type="coiled-coil region" evidence="5">
    <location>
        <begin position="71"/>
        <end position="98"/>
    </location>
</feature>
<keyword evidence="1" id="KW-0479">Metal-binding</keyword>
<accession>A0A084AV64</accession>
<protein>
    <recommendedName>
        <fullName evidence="7">Zn(2)-C6 fungal-type domain-containing protein</fullName>
    </recommendedName>
</protein>
<reference evidence="8 9" key="1">
    <citation type="journal article" date="2014" name="BMC Genomics">
        <title>Comparative genome sequencing reveals chemotype-specific gene clusters in the toxigenic black mold Stachybotrys.</title>
        <authorList>
            <person name="Semeiks J."/>
            <person name="Borek D."/>
            <person name="Otwinowski Z."/>
            <person name="Grishin N.V."/>
        </authorList>
    </citation>
    <scope>NUCLEOTIDE SEQUENCE [LARGE SCALE GENOMIC DNA]</scope>
    <source>
        <strain evidence="9">CBS 109288 / IBT 7711</strain>
    </source>
</reference>
<dbReference type="GO" id="GO:0000435">
    <property type="term" value="P:positive regulation of transcription from RNA polymerase II promoter by galactose"/>
    <property type="evidence" value="ECO:0007669"/>
    <property type="project" value="TreeGrafter"/>
</dbReference>
<keyword evidence="5" id="KW-0175">Coiled coil</keyword>
<name>A0A084AV64_STACB</name>
<dbReference type="CDD" id="cd12148">
    <property type="entry name" value="fungal_TF_MHR"/>
    <property type="match status" value="1"/>
</dbReference>
<evidence type="ECO:0000259" key="7">
    <source>
        <dbReference type="PROSITE" id="PS50048"/>
    </source>
</evidence>
<dbReference type="Proteomes" id="UP000028045">
    <property type="component" value="Unassembled WGS sequence"/>
</dbReference>
<dbReference type="EMBL" id="KL648534">
    <property type="protein sequence ID" value="KEY69193.1"/>
    <property type="molecule type" value="Genomic_DNA"/>
</dbReference>
<keyword evidence="3" id="KW-0804">Transcription</keyword>
<dbReference type="SMART" id="SM00906">
    <property type="entry name" value="Fungal_trans"/>
    <property type="match status" value="1"/>
</dbReference>
<organism evidence="8 9">
    <name type="scientific">Stachybotrys chartarum (strain CBS 109288 / IBT 7711)</name>
    <name type="common">Toxic black mold</name>
    <name type="synonym">Stilbospora chartarum</name>
    <dbReference type="NCBI Taxonomy" id="1280523"/>
    <lineage>
        <taxon>Eukaryota</taxon>
        <taxon>Fungi</taxon>
        <taxon>Dikarya</taxon>
        <taxon>Ascomycota</taxon>
        <taxon>Pezizomycotina</taxon>
        <taxon>Sordariomycetes</taxon>
        <taxon>Hypocreomycetidae</taxon>
        <taxon>Hypocreales</taxon>
        <taxon>Stachybotryaceae</taxon>
        <taxon>Stachybotrys</taxon>
    </lineage>
</organism>